<accession>A0AA92V1Y3</accession>
<evidence type="ECO:0000313" key="1">
    <source>
        <dbReference type="EMBL" id="RHA86923.1"/>
    </source>
</evidence>
<sequence length="74" mass="9149">MNKRKCKKLFYKESTKWLLKRGWTDGYISPNTIKYVVRKLEKLTKLKLLYYLHNKVEEDYFMIRKEVNNENICL</sequence>
<protein>
    <submittedName>
        <fullName evidence="1">Uncharacterized protein</fullName>
    </submittedName>
</protein>
<evidence type="ECO:0000313" key="2">
    <source>
        <dbReference type="Proteomes" id="UP000284990"/>
    </source>
</evidence>
<name>A0AA92V1Y3_9BACT</name>
<gene>
    <name evidence="1" type="ORF">DW916_06990</name>
</gene>
<dbReference type="Proteomes" id="UP000284990">
    <property type="component" value="Unassembled WGS sequence"/>
</dbReference>
<proteinExistence type="predicted"/>
<reference evidence="1 2" key="1">
    <citation type="submission" date="2018-08" db="EMBL/GenBank/DDBJ databases">
        <title>A genome reference for cultivated species of the human gut microbiota.</title>
        <authorList>
            <person name="Zou Y."/>
            <person name="Xue W."/>
            <person name="Luo G."/>
        </authorList>
    </citation>
    <scope>NUCLEOTIDE SEQUENCE [LARGE SCALE GENOMIC DNA]</scope>
    <source>
        <strain evidence="1 2">AM42-23AC</strain>
    </source>
</reference>
<dbReference type="AlphaFoldDB" id="A0AA92V1Y3"/>
<dbReference type="EMBL" id="QSFW01000013">
    <property type="protein sequence ID" value="RHA86923.1"/>
    <property type="molecule type" value="Genomic_DNA"/>
</dbReference>
<comment type="caution">
    <text evidence="1">The sequence shown here is derived from an EMBL/GenBank/DDBJ whole genome shotgun (WGS) entry which is preliminary data.</text>
</comment>
<organism evidence="1 2">
    <name type="scientific">Segatella copri</name>
    <dbReference type="NCBI Taxonomy" id="165179"/>
    <lineage>
        <taxon>Bacteria</taxon>
        <taxon>Pseudomonadati</taxon>
        <taxon>Bacteroidota</taxon>
        <taxon>Bacteroidia</taxon>
        <taxon>Bacteroidales</taxon>
        <taxon>Prevotellaceae</taxon>
        <taxon>Segatella</taxon>
    </lineage>
</organism>